<keyword evidence="8" id="KW-1185">Reference proteome</keyword>
<comment type="caution">
    <text evidence="7">The sequence shown here is derived from an EMBL/GenBank/DDBJ whole genome shotgun (WGS) entry which is preliminary data.</text>
</comment>
<feature type="domain" description="PNPLA" evidence="6">
    <location>
        <begin position="11"/>
        <end position="171"/>
    </location>
</feature>
<gene>
    <name evidence="7" type="ORF">EDC28_106263</name>
</gene>
<dbReference type="Proteomes" id="UP000268033">
    <property type="component" value="Unassembled WGS sequence"/>
</dbReference>
<evidence type="ECO:0000256" key="3">
    <source>
        <dbReference type="ARBA" id="ARBA00023098"/>
    </source>
</evidence>
<feature type="active site" description="Nucleophile" evidence="4">
    <location>
        <position position="44"/>
    </location>
</feature>
<dbReference type="NCBIfam" id="NF007623">
    <property type="entry name" value="PRK10279.1"/>
    <property type="match status" value="1"/>
</dbReference>
<dbReference type="SUPFAM" id="SSF52151">
    <property type="entry name" value="FabD/lysophospholipase-like"/>
    <property type="match status" value="1"/>
</dbReference>
<evidence type="ECO:0000256" key="1">
    <source>
        <dbReference type="ARBA" id="ARBA00022801"/>
    </source>
</evidence>
<evidence type="ECO:0000256" key="4">
    <source>
        <dbReference type="PROSITE-ProRule" id="PRU01161"/>
    </source>
</evidence>
<dbReference type="PANTHER" id="PTHR14226:SF76">
    <property type="entry name" value="NTE FAMILY PROTEIN RSSA"/>
    <property type="match status" value="1"/>
</dbReference>
<dbReference type="Pfam" id="PF01734">
    <property type="entry name" value="Patatin"/>
    <property type="match status" value="1"/>
</dbReference>
<name>A0A3N1P8Z3_9GAMM</name>
<feature type="short sequence motif" description="GXSXG" evidence="4">
    <location>
        <begin position="42"/>
        <end position="46"/>
    </location>
</feature>
<dbReference type="AlphaFoldDB" id="A0A3N1P8Z3"/>
<dbReference type="RefSeq" id="WP_123421870.1">
    <property type="nucleotide sequence ID" value="NZ_JBLXEP010000002.1"/>
</dbReference>
<dbReference type="Gene3D" id="3.40.1090.10">
    <property type="entry name" value="Cytosolic phospholipase A2 catalytic domain"/>
    <property type="match status" value="2"/>
</dbReference>
<dbReference type="InterPro" id="IPR002641">
    <property type="entry name" value="PNPLA_dom"/>
</dbReference>
<sequence>MTGRHRPILGIALGSGAAKGWAHIGILNGLAKLGIKPDLISGCSIGALVGAAYAGGNLGRLESWVRGFTKLQVMSLLDPTFSGRGLFSGDKVFNVIANGMKHKDFSETKLPFGVVATDLNTGRELWIQDGDMVSAVRASCAMPGIFVPIYRDNHLLIDGAVVNPVPVSLARAMGAEIVIAVNLAGDQPHKVAVEEEEEEEEGMLRQWISRIRPERGAKEKEPALPSMWNVMSGAINIMQERITRARMAGDPPEMELKPRVSEINIMEFHRAEEAIAEGEACVERMSKFLLAELAYLGIHPEPVDESEEEVAQPEQLPPTDEEIKP</sequence>
<proteinExistence type="predicted"/>
<feature type="region of interest" description="Disordered" evidence="5">
    <location>
        <begin position="300"/>
        <end position="325"/>
    </location>
</feature>
<dbReference type="PROSITE" id="PS51635">
    <property type="entry name" value="PNPLA"/>
    <property type="match status" value="1"/>
</dbReference>
<dbReference type="EMBL" id="RJUL01000006">
    <property type="protein sequence ID" value="ROQ25013.1"/>
    <property type="molecule type" value="Genomic_DNA"/>
</dbReference>
<keyword evidence="1 4" id="KW-0378">Hydrolase</keyword>
<protein>
    <submittedName>
        <fullName evidence="7">NTE family protein</fullName>
    </submittedName>
</protein>
<evidence type="ECO:0000313" key="7">
    <source>
        <dbReference type="EMBL" id="ROQ25013.1"/>
    </source>
</evidence>
<evidence type="ECO:0000259" key="6">
    <source>
        <dbReference type="PROSITE" id="PS51635"/>
    </source>
</evidence>
<keyword evidence="3 4" id="KW-0443">Lipid metabolism</keyword>
<dbReference type="InterPro" id="IPR050301">
    <property type="entry name" value="NTE"/>
</dbReference>
<evidence type="ECO:0000256" key="5">
    <source>
        <dbReference type="SAM" id="MobiDB-lite"/>
    </source>
</evidence>
<accession>A0A3N1P8Z3</accession>
<dbReference type="InterPro" id="IPR016035">
    <property type="entry name" value="Acyl_Trfase/lysoPLipase"/>
</dbReference>
<reference evidence="7 8" key="1">
    <citation type="submission" date="2018-11" db="EMBL/GenBank/DDBJ databases">
        <title>Genomic Encyclopedia of Type Strains, Phase IV (KMG-IV): sequencing the most valuable type-strain genomes for metagenomic binning, comparative biology and taxonomic classification.</title>
        <authorList>
            <person name="Goeker M."/>
        </authorList>
    </citation>
    <scope>NUCLEOTIDE SEQUENCE [LARGE SCALE GENOMIC DNA]</scope>
    <source>
        <strain evidence="7 8">DSM 21945</strain>
    </source>
</reference>
<dbReference type="STRING" id="584787.GCA_001247655_03941"/>
<comment type="caution">
    <text evidence="4">Lacks conserved residue(s) required for the propagation of feature annotation.</text>
</comment>
<dbReference type="GO" id="GO:0016042">
    <property type="term" value="P:lipid catabolic process"/>
    <property type="evidence" value="ECO:0007669"/>
    <property type="project" value="UniProtKB-UniRule"/>
</dbReference>
<feature type="active site" description="Proton acceptor" evidence="4">
    <location>
        <position position="158"/>
    </location>
</feature>
<evidence type="ECO:0000256" key="2">
    <source>
        <dbReference type="ARBA" id="ARBA00022963"/>
    </source>
</evidence>
<dbReference type="GO" id="GO:0016787">
    <property type="term" value="F:hydrolase activity"/>
    <property type="evidence" value="ECO:0007669"/>
    <property type="project" value="UniProtKB-UniRule"/>
</dbReference>
<organism evidence="7 8">
    <name type="scientific">Gallaecimonas pentaromativorans</name>
    <dbReference type="NCBI Taxonomy" id="584787"/>
    <lineage>
        <taxon>Bacteria</taxon>
        <taxon>Pseudomonadati</taxon>
        <taxon>Pseudomonadota</taxon>
        <taxon>Gammaproteobacteria</taxon>
        <taxon>Enterobacterales</taxon>
        <taxon>Gallaecimonadaceae</taxon>
        <taxon>Gallaecimonas</taxon>
    </lineage>
</organism>
<dbReference type="PANTHER" id="PTHR14226">
    <property type="entry name" value="NEUROPATHY TARGET ESTERASE/SWISS CHEESE D.MELANOGASTER"/>
    <property type="match status" value="1"/>
</dbReference>
<feature type="short sequence motif" description="DGA/G" evidence="4">
    <location>
        <begin position="158"/>
        <end position="160"/>
    </location>
</feature>
<evidence type="ECO:0000313" key="8">
    <source>
        <dbReference type="Proteomes" id="UP000268033"/>
    </source>
</evidence>
<keyword evidence="2 4" id="KW-0442">Lipid degradation</keyword>